<name>A0ABX8BBW6_9BACT</name>
<protein>
    <submittedName>
        <fullName evidence="1">Shikimate kinase</fullName>
    </submittedName>
</protein>
<keyword evidence="2" id="KW-1185">Reference proteome</keyword>
<evidence type="ECO:0000313" key="2">
    <source>
        <dbReference type="Proteomes" id="UP000676506"/>
    </source>
</evidence>
<dbReference type="RefSeq" id="WP_211428455.1">
    <property type="nucleotide sequence ID" value="NZ_CP072648.1"/>
</dbReference>
<dbReference type="PANTHER" id="PTHR37816:SF2">
    <property type="entry name" value="DNA TOPOLOGY MODULATION PROTEIN FLAR-RELATED PROTEIN"/>
    <property type="match status" value="1"/>
</dbReference>
<evidence type="ECO:0000313" key="1">
    <source>
        <dbReference type="EMBL" id="QUW02565.1"/>
    </source>
</evidence>
<keyword evidence="1" id="KW-0418">Kinase</keyword>
<accession>A0ABX8BBW6</accession>
<sequence length="161" mass="18920">MRIILLGNAGAGKSTMARRLMQGLSVPHLSLDEIAWGQGAERKPFEESVQVLRKFLDDNEHWIIEGCYSDLVEVALPFCEELRFLNPGIEVCVDHCLKRPWEPEKFPTEKEQQEMLANLVAWVREYETRSDEYGLHRHRLLFEHFSGKKREYKRIDEYIEG</sequence>
<dbReference type="Gene3D" id="3.40.50.300">
    <property type="entry name" value="P-loop containing nucleotide triphosphate hydrolases"/>
    <property type="match status" value="1"/>
</dbReference>
<dbReference type="InterPro" id="IPR052922">
    <property type="entry name" value="Cytidylate_Kinase-2"/>
</dbReference>
<dbReference type="EMBL" id="CP072648">
    <property type="protein sequence ID" value="QUW02565.1"/>
    <property type="molecule type" value="Genomic_DNA"/>
</dbReference>
<keyword evidence="1" id="KW-0808">Transferase</keyword>
<organism evidence="1 2">
    <name type="scientific">Chloracidobacterium validum</name>
    <dbReference type="NCBI Taxonomy" id="2821543"/>
    <lineage>
        <taxon>Bacteria</taxon>
        <taxon>Pseudomonadati</taxon>
        <taxon>Acidobacteriota</taxon>
        <taxon>Terriglobia</taxon>
        <taxon>Terriglobales</taxon>
        <taxon>Acidobacteriaceae</taxon>
        <taxon>Chloracidobacterium</taxon>
    </lineage>
</organism>
<reference evidence="1 2" key="1">
    <citation type="submission" date="2021-03" db="EMBL/GenBank/DDBJ databases">
        <title>Genomic and phenotypic characterization of Chloracidobacterium isolates provides evidence for multiple species.</title>
        <authorList>
            <person name="Saini M.K."/>
            <person name="Costas A.M.G."/>
            <person name="Tank M."/>
            <person name="Bryant D.A."/>
        </authorList>
    </citation>
    <scope>NUCLEOTIDE SEQUENCE [LARGE SCALE GENOMIC DNA]</scope>
    <source>
        <strain evidence="1 2">BV2-C</strain>
    </source>
</reference>
<proteinExistence type="predicted"/>
<dbReference type="Proteomes" id="UP000676506">
    <property type="component" value="Chromosome 1"/>
</dbReference>
<dbReference type="PANTHER" id="PTHR37816">
    <property type="entry name" value="YALI0E33011P"/>
    <property type="match status" value="1"/>
</dbReference>
<dbReference type="InterPro" id="IPR027417">
    <property type="entry name" value="P-loop_NTPase"/>
</dbReference>
<dbReference type="GO" id="GO:0016301">
    <property type="term" value="F:kinase activity"/>
    <property type="evidence" value="ECO:0007669"/>
    <property type="project" value="UniProtKB-KW"/>
</dbReference>
<gene>
    <name evidence="1" type="ORF">J8C06_09465</name>
</gene>
<dbReference type="SUPFAM" id="SSF52540">
    <property type="entry name" value="P-loop containing nucleoside triphosphate hydrolases"/>
    <property type="match status" value="1"/>
</dbReference>